<proteinExistence type="predicted"/>
<dbReference type="Proteomes" id="UP000037136">
    <property type="component" value="Unassembled WGS sequence"/>
</dbReference>
<name>A0A2A9P2G9_OPHUN</name>
<dbReference type="SUPFAM" id="SSF53067">
    <property type="entry name" value="Actin-like ATPase domain"/>
    <property type="match status" value="1"/>
</dbReference>
<sequence length="249" mass="27790">MSPKRKAAETPRRIVVGLDFGTTHSGIAWAATKDDMVVISEWPSYSPFNTDKKKVPSTLLYRPGGEEPLWGYDIAPDEIPLTWFKLLLLDDEDLPNHVRNSDHLQQAKLLLQRSNRHVVEIIGDYIKLLWTFGMQDMEREMGRGQLSATQLQLMVTVPAIWPLYARNRMQQAIQHAGIMSLRPAGSVRLGFVSEPEAAAVAAMHDFSGRISVQRNDHFVVCDAGGGTVVTFHPFLALSSLSAFSLFLFG</sequence>
<reference evidence="1 2" key="1">
    <citation type="journal article" date="2015" name="BMC Genomics">
        <title>Gene expression during zombie ant biting behavior reflects the complexity underlying fungal parasitic behavioral manipulation.</title>
        <authorList>
            <person name="de Bekker C."/>
            <person name="Ohm R.A."/>
            <person name="Loreto R.G."/>
            <person name="Sebastian A."/>
            <person name="Albert I."/>
            <person name="Merrow M."/>
            <person name="Brachmann A."/>
            <person name="Hughes D.P."/>
        </authorList>
    </citation>
    <scope>NUCLEOTIDE SEQUENCE [LARGE SCALE GENOMIC DNA]</scope>
    <source>
        <strain evidence="1 2">SC16a</strain>
    </source>
</reference>
<keyword evidence="2" id="KW-1185">Reference proteome</keyword>
<dbReference type="PANTHER" id="PTHR14187">
    <property type="entry name" value="ALPHA KINASE/ELONGATION FACTOR 2 KINASE"/>
    <property type="match status" value="1"/>
</dbReference>
<protein>
    <submittedName>
        <fullName evidence="1">Uncharacterized protein</fullName>
    </submittedName>
</protein>
<dbReference type="AlphaFoldDB" id="A0A2A9P2G9"/>
<evidence type="ECO:0000313" key="2">
    <source>
        <dbReference type="Proteomes" id="UP000037136"/>
    </source>
</evidence>
<reference evidence="1 2" key="2">
    <citation type="journal article" date="2017" name="Sci. Rep.">
        <title>Ant-infecting Ophiocordyceps genomes reveal a high diversity of potential behavioral manipulation genes and a possible major role for enterotoxins.</title>
        <authorList>
            <person name="de Bekker C."/>
            <person name="Ohm R.A."/>
            <person name="Evans H.C."/>
            <person name="Brachmann A."/>
            <person name="Hughes D.P."/>
        </authorList>
    </citation>
    <scope>NUCLEOTIDE SEQUENCE [LARGE SCALE GENOMIC DNA]</scope>
    <source>
        <strain evidence="1 2">SC16a</strain>
    </source>
</reference>
<organism evidence="1 2">
    <name type="scientific">Ophiocordyceps unilateralis</name>
    <name type="common">Zombie-ant fungus</name>
    <name type="synonym">Torrubia unilateralis</name>
    <dbReference type="NCBI Taxonomy" id="268505"/>
    <lineage>
        <taxon>Eukaryota</taxon>
        <taxon>Fungi</taxon>
        <taxon>Dikarya</taxon>
        <taxon>Ascomycota</taxon>
        <taxon>Pezizomycotina</taxon>
        <taxon>Sordariomycetes</taxon>
        <taxon>Hypocreomycetidae</taxon>
        <taxon>Hypocreales</taxon>
        <taxon>Ophiocordycipitaceae</taxon>
        <taxon>Ophiocordyceps</taxon>
    </lineage>
</organism>
<dbReference type="EMBL" id="LAZP02001208">
    <property type="protein sequence ID" value="PFH55090.1"/>
    <property type="molecule type" value="Genomic_DNA"/>
</dbReference>
<dbReference type="PANTHER" id="PTHR14187:SF5">
    <property type="entry name" value="HEAT SHOCK 70 KDA PROTEIN 12A"/>
    <property type="match status" value="1"/>
</dbReference>
<comment type="caution">
    <text evidence="1">The sequence shown here is derived from an EMBL/GenBank/DDBJ whole genome shotgun (WGS) entry which is preliminary data.</text>
</comment>
<dbReference type="CDD" id="cd10170">
    <property type="entry name" value="ASKHA_NBD_HSP70"/>
    <property type="match status" value="1"/>
</dbReference>
<dbReference type="InterPro" id="IPR043129">
    <property type="entry name" value="ATPase_NBD"/>
</dbReference>
<accession>A0A2A9P2G9</accession>
<dbReference type="STRING" id="268505.A0A2A9P2G9"/>
<gene>
    <name evidence="1" type="ORF">XA68_10758</name>
</gene>
<dbReference type="OrthoDB" id="2963168at2759"/>
<evidence type="ECO:0000313" key="1">
    <source>
        <dbReference type="EMBL" id="PFH55090.1"/>
    </source>
</evidence>
<dbReference type="Gene3D" id="3.30.420.40">
    <property type="match status" value="1"/>
</dbReference>